<dbReference type="Proteomes" id="UP000634780">
    <property type="component" value="Unassembled WGS sequence"/>
</dbReference>
<dbReference type="SUPFAM" id="SSF53597">
    <property type="entry name" value="Dihydrofolate reductase-like"/>
    <property type="match status" value="1"/>
</dbReference>
<dbReference type="Pfam" id="PF01872">
    <property type="entry name" value="RibD_C"/>
    <property type="match status" value="1"/>
</dbReference>
<protein>
    <submittedName>
        <fullName evidence="2">Dihydrofolate reductase family protein</fullName>
    </submittedName>
</protein>
<dbReference type="PANTHER" id="PTHR38011:SF11">
    <property type="entry name" value="2,5-DIAMINO-6-RIBOSYLAMINO-4(3H)-PYRIMIDINONE 5'-PHOSPHATE REDUCTASE"/>
    <property type="match status" value="1"/>
</dbReference>
<keyword evidence="3" id="KW-1185">Reference proteome</keyword>
<dbReference type="InterPro" id="IPR002734">
    <property type="entry name" value="RibDG_C"/>
</dbReference>
<dbReference type="EMBL" id="JAEKOZ010000018">
    <property type="protein sequence ID" value="MBJ3810520.1"/>
    <property type="molecule type" value="Genomic_DNA"/>
</dbReference>
<proteinExistence type="predicted"/>
<reference evidence="2 3" key="1">
    <citation type="submission" date="2020-12" db="EMBL/GenBank/DDBJ databases">
        <title>Streptomyces typhae sp. nov., a novel endophytic actinomycete isolated from the root of cattail pollen (Typha angustifolia L.).</title>
        <authorList>
            <person name="Peng C."/>
            <person name="Liu C."/>
        </authorList>
    </citation>
    <scope>NUCLEOTIDE SEQUENCE [LARGE SCALE GENOMIC DNA]</scope>
    <source>
        <strain evidence="2 3">JCM 4753</strain>
    </source>
</reference>
<dbReference type="InterPro" id="IPR050765">
    <property type="entry name" value="Riboflavin_Biosynth_HTPR"/>
</dbReference>
<dbReference type="Gene3D" id="3.40.430.10">
    <property type="entry name" value="Dihydrofolate Reductase, subunit A"/>
    <property type="match status" value="1"/>
</dbReference>
<sequence length="181" mass="19658">MSKVVVLMHVLLDGVVANPSWARPFRYDEHEKYQLGQIAASRALLLGRVTFQEMAAAWPLRDAAEEYTRLVDAAPKYVVSTTLDHVPWNGVLIPGRLAEHVAKLRREPGQDLLVLGGAELVGQLVRLGLVDVLKLCVHPGTAGTGRRLFPQGGAPSTWKLTGTSMFPSGAVVLEYQAPAQV</sequence>
<accession>A0ABS0XBD3</accession>
<evidence type="ECO:0000259" key="1">
    <source>
        <dbReference type="Pfam" id="PF01872"/>
    </source>
</evidence>
<gene>
    <name evidence="2" type="ORF">JGB26_25995</name>
</gene>
<evidence type="ECO:0000313" key="2">
    <source>
        <dbReference type="EMBL" id="MBJ3810520.1"/>
    </source>
</evidence>
<evidence type="ECO:0000313" key="3">
    <source>
        <dbReference type="Proteomes" id="UP000634780"/>
    </source>
</evidence>
<dbReference type="PANTHER" id="PTHR38011">
    <property type="entry name" value="DIHYDROFOLATE REDUCTASE FAMILY PROTEIN (AFU_ORTHOLOGUE AFUA_8G06820)"/>
    <property type="match status" value="1"/>
</dbReference>
<name>A0ABS0XBD3_9ACTN</name>
<feature type="domain" description="Bacterial bifunctional deaminase-reductase C-terminal" evidence="1">
    <location>
        <begin position="3"/>
        <end position="171"/>
    </location>
</feature>
<dbReference type="RefSeq" id="WP_190119752.1">
    <property type="nucleotide sequence ID" value="NZ_BMVR01000017.1"/>
</dbReference>
<organism evidence="2 3">
    <name type="scientific">Streptomyces flavofungini</name>
    <dbReference type="NCBI Taxonomy" id="68200"/>
    <lineage>
        <taxon>Bacteria</taxon>
        <taxon>Bacillati</taxon>
        <taxon>Actinomycetota</taxon>
        <taxon>Actinomycetes</taxon>
        <taxon>Kitasatosporales</taxon>
        <taxon>Streptomycetaceae</taxon>
        <taxon>Streptomyces</taxon>
    </lineage>
</organism>
<dbReference type="InterPro" id="IPR024072">
    <property type="entry name" value="DHFR-like_dom_sf"/>
</dbReference>
<comment type="caution">
    <text evidence="2">The sequence shown here is derived from an EMBL/GenBank/DDBJ whole genome shotgun (WGS) entry which is preliminary data.</text>
</comment>